<dbReference type="AlphaFoldDB" id="A0A286U0T0"/>
<reference evidence="2" key="1">
    <citation type="journal article" date="2017" name="Environ. Microbiol. Rep.">
        <title>Genetic Diversity of Marine Anaerobic Ammonium-Oxidizing Bacteria as Revealed by Genomic and Proteomic Analyses of 'Candidatus Scalindua japonica'.</title>
        <authorList>
            <person name="Oshiki M."/>
            <person name="Mizuto K."/>
            <person name="Kimura Z."/>
            <person name="Kindaichi T."/>
            <person name="Satoh H."/>
            <person name="Okabe S."/>
        </authorList>
    </citation>
    <scope>NUCLEOTIDE SEQUENCE [LARGE SCALE GENOMIC DNA]</scope>
    <source>
        <strain evidence="2">husup-a2</strain>
    </source>
</reference>
<proteinExistence type="predicted"/>
<evidence type="ECO:0000313" key="1">
    <source>
        <dbReference type="EMBL" id="GAX61732.1"/>
    </source>
</evidence>
<protein>
    <submittedName>
        <fullName evidence="1">Transposase</fullName>
    </submittedName>
</protein>
<dbReference type="Proteomes" id="UP000218542">
    <property type="component" value="Unassembled WGS sequence"/>
</dbReference>
<dbReference type="OrthoDB" id="229863at2"/>
<organism evidence="1 2">
    <name type="scientific">Candidatus Scalindua japonica</name>
    <dbReference type="NCBI Taxonomy" id="1284222"/>
    <lineage>
        <taxon>Bacteria</taxon>
        <taxon>Pseudomonadati</taxon>
        <taxon>Planctomycetota</taxon>
        <taxon>Candidatus Brocadiia</taxon>
        <taxon>Candidatus Brocadiales</taxon>
        <taxon>Candidatus Scalinduaceae</taxon>
        <taxon>Candidatus Scalindua</taxon>
    </lineage>
</organism>
<sequence length="331" mass="38026">MFIREKTKKAKGKKRYIQHQLIESVRTTAGPRQRIVLNLGQLHLPEDKWKELANCIEELLTNQRRLLPQDPEVEAKARHYANQIREERLARAQEDVVDRKDVAVKENTQYEQVDINSLITNDAKTIGAEHVAVSQMDEYGLDKILKDLNFTEKQIVYARMLIVGRMIHPGSERETVRWLCETSAAGELSGSQVKVYDTALHRVAVLLWENHVAIERELSNRAKEIFSLKETVILYDLTNTYFEGSKRGSKVAGYGKSKEKRNDCPMVTLSLTIDEEGFPKQSKVWKGNVSEPDTLEGILLGLKEEESLFSSQRTIVGRSRYRGEQNRKFII</sequence>
<accession>A0A286U0T0</accession>
<name>A0A286U0T0_9BACT</name>
<dbReference type="EMBL" id="BAOS01000027">
    <property type="protein sequence ID" value="GAX61732.1"/>
    <property type="molecule type" value="Genomic_DNA"/>
</dbReference>
<evidence type="ECO:0000313" key="2">
    <source>
        <dbReference type="Proteomes" id="UP000218542"/>
    </source>
</evidence>
<keyword evidence="2" id="KW-1185">Reference proteome</keyword>
<gene>
    <name evidence="1" type="ORF">SCALIN_C27_0127</name>
</gene>
<comment type="caution">
    <text evidence="1">The sequence shown here is derived from an EMBL/GenBank/DDBJ whole genome shotgun (WGS) entry which is preliminary data.</text>
</comment>